<protein>
    <submittedName>
        <fullName evidence="3">Helix-turn-helix transcriptional regulator</fullName>
    </submittedName>
</protein>
<gene>
    <name evidence="3" type="ORF">K5I21_20645</name>
</gene>
<dbReference type="PROSITE" id="PS50943">
    <property type="entry name" value="HTH_CROC1"/>
    <property type="match status" value="1"/>
</dbReference>
<dbReference type="EMBL" id="JAINVB010000001">
    <property type="protein sequence ID" value="MCK0088230.1"/>
    <property type="molecule type" value="Genomic_DNA"/>
</dbReference>
<evidence type="ECO:0000259" key="2">
    <source>
        <dbReference type="PROSITE" id="PS50943"/>
    </source>
</evidence>
<dbReference type="RefSeq" id="WP_024739333.1">
    <property type="nucleotide sequence ID" value="NZ_CABHNX010000257.1"/>
</dbReference>
<proteinExistence type="predicted"/>
<reference evidence="3" key="1">
    <citation type="journal article" date="2022" name="Cell Host Microbe">
        <title>Colonization of the live biotherapeutic product VE303 and modulation of the microbiota and metabolites in healthy volunteers.</title>
        <authorList>
            <person name="Dsouza M."/>
            <person name="Menon R."/>
            <person name="Crossette E."/>
            <person name="Bhattarai S.K."/>
            <person name="Schneider J."/>
            <person name="Kim Y.G."/>
            <person name="Reddy S."/>
            <person name="Caballero S."/>
            <person name="Felix C."/>
            <person name="Cornacchione L."/>
            <person name="Hendrickson J."/>
            <person name="Watson A.R."/>
            <person name="Minot S.S."/>
            <person name="Greenfield N."/>
            <person name="Schopf L."/>
            <person name="Szabady R."/>
            <person name="Patarroyo J."/>
            <person name="Smith W."/>
            <person name="Harrison P."/>
            <person name="Kuijper E.J."/>
            <person name="Kelly C.P."/>
            <person name="Olle B."/>
            <person name="Bobilev D."/>
            <person name="Silber J.L."/>
            <person name="Bucci V."/>
            <person name="Roberts B."/>
            <person name="Faith J."/>
            <person name="Norman J.M."/>
        </authorList>
    </citation>
    <scope>NUCLEOTIDE SEQUENCE</scope>
    <source>
        <strain evidence="3">VE303-04</strain>
    </source>
</reference>
<evidence type="ECO:0000256" key="1">
    <source>
        <dbReference type="ARBA" id="ARBA00023125"/>
    </source>
</evidence>
<dbReference type="Gene3D" id="1.10.260.40">
    <property type="entry name" value="lambda repressor-like DNA-binding domains"/>
    <property type="match status" value="1"/>
</dbReference>
<sequence>MSFTERLKEARISVGYTQQQVADAMGITNSTYCGYETGKRQPDVAKIKQLAKILKTSGDFLLETGFAPVSSEEDKTDIPCCHEDYVADILANFELLDNEYKNVVENLIIQLLDIQKKNRQTQTNKK</sequence>
<dbReference type="Proteomes" id="UP001203136">
    <property type="component" value="Unassembled WGS sequence"/>
</dbReference>
<evidence type="ECO:0000313" key="3">
    <source>
        <dbReference type="EMBL" id="MCK0088230.1"/>
    </source>
</evidence>
<comment type="caution">
    <text evidence="3">The sequence shown here is derived from an EMBL/GenBank/DDBJ whole genome shotgun (WGS) entry which is preliminary data.</text>
</comment>
<dbReference type="Pfam" id="PF01381">
    <property type="entry name" value="HTH_3"/>
    <property type="match status" value="1"/>
</dbReference>
<dbReference type="InterPro" id="IPR010982">
    <property type="entry name" value="Lambda_DNA-bd_dom_sf"/>
</dbReference>
<keyword evidence="1" id="KW-0238">DNA-binding</keyword>
<dbReference type="AlphaFoldDB" id="A0AAW5F8U1"/>
<dbReference type="SMART" id="SM00530">
    <property type="entry name" value="HTH_XRE"/>
    <property type="match status" value="1"/>
</dbReference>
<dbReference type="CDD" id="cd00093">
    <property type="entry name" value="HTH_XRE"/>
    <property type="match status" value="1"/>
</dbReference>
<accession>A0AAW5F8U1</accession>
<dbReference type="PANTHER" id="PTHR46558:SF14">
    <property type="entry name" value="HTH-TYPE TRANSCRIPTIONAL REGULATOR ANSR"/>
    <property type="match status" value="1"/>
</dbReference>
<dbReference type="GO" id="GO:0003677">
    <property type="term" value="F:DNA binding"/>
    <property type="evidence" value="ECO:0007669"/>
    <property type="project" value="UniProtKB-KW"/>
</dbReference>
<organism evidence="3 4">
    <name type="scientific">Clostridium symbiosum</name>
    <name type="common">Bacteroides symbiosus</name>
    <dbReference type="NCBI Taxonomy" id="1512"/>
    <lineage>
        <taxon>Bacteria</taxon>
        <taxon>Bacillati</taxon>
        <taxon>Bacillota</taxon>
        <taxon>Clostridia</taxon>
        <taxon>Lachnospirales</taxon>
        <taxon>Lachnospiraceae</taxon>
        <taxon>Otoolea</taxon>
    </lineage>
</organism>
<dbReference type="SUPFAM" id="SSF47413">
    <property type="entry name" value="lambda repressor-like DNA-binding domains"/>
    <property type="match status" value="1"/>
</dbReference>
<feature type="domain" description="HTH cro/C1-type" evidence="2">
    <location>
        <begin position="7"/>
        <end position="61"/>
    </location>
</feature>
<dbReference type="PANTHER" id="PTHR46558">
    <property type="entry name" value="TRACRIPTIONAL REGULATORY PROTEIN-RELATED-RELATED"/>
    <property type="match status" value="1"/>
</dbReference>
<name>A0AAW5F8U1_CLOSY</name>
<dbReference type="InterPro" id="IPR001387">
    <property type="entry name" value="Cro/C1-type_HTH"/>
</dbReference>
<evidence type="ECO:0000313" key="4">
    <source>
        <dbReference type="Proteomes" id="UP001203136"/>
    </source>
</evidence>